<dbReference type="Proteomes" id="UP000029365">
    <property type="component" value="Segment"/>
</dbReference>
<name>A0A090D816_9CAUD</name>
<evidence type="ECO:0000313" key="1">
    <source>
        <dbReference type="EMBL" id="CDU85332.1"/>
    </source>
</evidence>
<dbReference type="RefSeq" id="YP_009833564.1">
    <property type="nucleotide sequence ID" value="NC_048665.1"/>
</dbReference>
<reference evidence="1 2" key="2">
    <citation type="submission" date="2014-09" db="EMBL/GenBank/DDBJ databases">
        <title>Abundant and diverse CRISPR spacers in Clostridium difficile strains and prophages target multiple phage types within this pathogen.</title>
        <authorList>
            <person name="Hargreaves K.R."/>
            <person name="Flores C."/>
            <person name="Lawley T.D."/>
            <person name="Clokie M.R.J."/>
        </authorList>
    </citation>
    <scope>NUCLEOTIDE SEQUENCE [LARGE SCALE GENOMIC DNA]</scope>
</reference>
<accession>A0A090D816</accession>
<evidence type="ECO:0000313" key="2">
    <source>
        <dbReference type="Proteomes" id="UP000029365"/>
    </source>
</evidence>
<dbReference type="GeneID" id="55603615"/>
<organism evidence="1 2">
    <name type="scientific">Clostridium phage phiCDHM14</name>
    <dbReference type="NCBI Taxonomy" id="1522091"/>
    <lineage>
        <taxon>Viruses</taxon>
        <taxon>Duplodnaviria</taxon>
        <taxon>Heunggongvirae</taxon>
        <taxon>Uroviricota</taxon>
        <taxon>Caudoviricetes</taxon>
        <taxon>Sherbrookevirus</taxon>
        <taxon>Sherbrookevirus CDHM14</taxon>
    </lineage>
</organism>
<keyword evidence="2" id="KW-1185">Reference proteome</keyword>
<proteinExistence type="predicted"/>
<reference evidence="1 2" key="1">
    <citation type="submission" date="2014-06" db="EMBL/GenBank/DDBJ databases">
        <authorList>
            <person name="Hargreaves K."/>
        </authorList>
    </citation>
    <scope>NUCLEOTIDE SEQUENCE [LARGE SCALE GENOMIC DNA]</scope>
</reference>
<protein>
    <submittedName>
        <fullName evidence="1">Uncharacterized protein</fullName>
    </submittedName>
</protein>
<sequence>MTRKGKVLKICGWCGKTFLSDNDGKIAYCSKKCKKKREKNLETEGAKMKIKKEYIDKVENILKMLGDEYRKLRVLKKEIAILKHKENYREINYEELGFKVQKSVKSIDDMVITIEDVIYNKETEIEIIERKLEFYNIYLKELSELEQKMIELIYFYNWDEKLPITKIAYELNYDRSSLYNKKAIAINKIALMIYGDEALE</sequence>
<gene>
    <name evidence="1" type="primary">phiCDHM14_gp45</name>
</gene>
<dbReference type="KEGG" id="vg:55603615"/>
<dbReference type="EMBL" id="LK985321">
    <property type="protein sequence ID" value="CDU85332.1"/>
    <property type="molecule type" value="Genomic_DNA"/>
</dbReference>